<dbReference type="VEuPathDB" id="FungiDB:Z518_07792"/>
<dbReference type="GeneID" id="25295863"/>
<evidence type="ECO:0000256" key="6">
    <source>
        <dbReference type="SAM" id="MobiDB-lite"/>
    </source>
</evidence>
<name>A0A0D2H1A8_9EURO</name>
<dbReference type="RefSeq" id="XP_013271374.1">
    <property type="nucleotide sequence ID" value="XM_013415920.1"/>
</dbReference>
<dbReference type="OrthoDB" id="10254221at2759"/>
<evidence type="ECO:0000256" key="1">
    <source>
        <dbReference type="ARBA" id="ARBA00004123"/>
    </source>
</evidence>
<dbReference type="HOGENOM" id="CLU_068081_0_0_1"/>
<proteinExistence type="inferred from homology"/>
<evidence type="ECO:0000313" key="7">
    <source>
        <dbReference type="EMBL" id="KIX04238.1"/>
    </source>
</evidence>
<evidence type="ECO:0000256" key="4">
    <source>
        <dbReference type="ARBA" id="ARBA00023163"/>
    </source>
</evidence>
<reference evidence="7 8" key="1">
    <citation type="submission" date="2015-01" db="EMBL/GenBank/DDBJ databases">
        <title>The Genome Sequence of Rhinocladiella mackenzie CBS 650.93.</title>
        <authorList>
            <consortium name="The Broad Institute Genomics Platform"/>
            <person name="Cuomo C."/>
            <person name="de Hoog S."/>
            <person name="Gorbushina A."/>
            <person name="Stielow B."/>
            <person name="Teixiera M."/>
            <person name="Abouelleil A."/>
            <person name="Chapman S.B."/>
            <person name="Priest M."/>
            <person name="Young S.K."/>
            <person name="Wortman J."/>
            <person name="Nusbaum C."/>
            <person name="Birren B."/>
        </authorList>
    </citation>
    <scope>NUCLEOTIDE SEQUENCE [LARGE SCALE GENOMIC DNA]</scope>
    <source>
        <strain evidence="7 8">CBS 650.93</strain>
    </source>
</reference>
<keyword evidence="5" id="KW-0539">Nucleus</keyword>
<keyword evidence="3" id="KW-0805">Transcription regulation</keyword>
<dbReference type="Proteomes" id="UP000053617">
    <property type="component" value="Unassembled WGS sequence"/>
</dbReference>
<dbReference type="GO" id="GO:0016592">
    <property type="term" value="C:mediator complex"/>
    <property type="evidence" value="ECO:0007669"/>
    <property type="project" value="InterPro"/>
</dbReference>
<gene>
    <name evidence="7" type="ORF">Z518_07792</name>
</gene>
<organism evidence="7 8">
    <name type="scientific">Rhinocladiella mackenziei CBS 650.93</name>
    <dbReference type="NCBI Taxonomy" id="1442369"/>
    <lineage>
        <taxon>Eukaryota</taxon>
        <taxon>Fungi</taxon>
        <taxon>Dikarya</taxon>
        <taxon>Ascomycota</taxon>
        <taxon>Pezizomycotina</taxon>
        <taxon>Eurotiomycetes</taxon>
        <taxon>Chaetothyriomycetidae</taxon>
        <taxon>Chaetothyriales</taxon>
        <taxon>Herpotrichiellaceae</taxon>
        <taxon>Rhinocladiella</taxon>
    </lineage>
</organism>
<dbReference type="EMBL" id="KN847479">
    <property type="protein sequence ID" value="KIX04238.1"/>
    <property type="molecule type" value="Genomic_DNA"/>
</dbReference>
<dbReference type="Pfam" id="PF11571">
    <property type="entry name" value="Med27"/>
    <property type="match status" value="1"/>
</dbReference>
<evidence type="ECO:0000313" key="8">
    <source>
        <dbReference type="Proteomes" id="UP000053617"/>
    </source>
</evidence>
<evidence type="ECO:0000256" key="5">
    <source>
        <dbReference type="ARBA" id="ARBA00023242"/>
    </source>
</evidence>
<feature type="compositionally biased region" description="Polar residues" evidence="6">
    <location>
        <begin position="94"/>
        <end position="110"/>
    </location>
</feature>
<accession>A0A0D2H1A8</accession>
<feature type="region of interest" description="Disordered" evidence="6">
    <location>
        <begin position="94"/>
        <end position="121"/>
    </location>
</feature>
<keyword evidence="8" id="KW-1185">Reference proteome</keyword>
<evidence type="ECO:0000256" key="3">
    <source>
        <dbReference type="ARBA" id="ARBA00023015"/>
    </source>
</evidence>
<dbReference type="STRING" id="1442369.A0A0D2H1A8"/>
<comment type="subcellular location">
    <subcellularLocation>
        <location evidence="1">Nucleus</location>
    </subcellularLocation>
</comment>
<keyword evidence="4" id="KW-0804">Transcription</keyword>
<sequence length="255" mass="27834">MLTSMEIGALRTLLPEKLINPTRFVLDNPDDYKPEKLAAYLQSAAQAGSRDVERFKKDWHSDDVRDLWQAVNTNDLPQGGDAWALDYGALLQHAGSNEQPSTTGSGSGPQVQPPSKAETAKTVKDFQVRHPALKLHVPDEANPLPLEITVAELEFCVDRDRSPGATGYTVTGKPGSEALANLAVILQAIQDSNAKASLATLLDQLAAYDDIRSRPCDKCNRLIDGKKLQLPYIRQLKTATGDEPARFIALHHDCA</sequence>
<dbReference type="InterPro" id="IPR021627">
    <property type="entry name" value="Mediator_Med27"/>
</dbReference>
<protein>
    <submittedName>
        <fullName evidence="7">Rhinocladiella mackenziei CBS 650.93 unplaced genomic scaffold supercont1.5, whole genome shotgun sequence</fullName>
    </submittedName>
</protein>
<comment type="similarity">
    <text evidence="2">Belongs to the Mediator complex subunit 27 family.</text>
</comment>
<evidence type="ECO:0000256" key="2">
    <source>
        <dbReference type="ARBA" id="ARBA00008048"/>
    </source>
</evidence>
<dbReference type="AlphaFoldDB" id="A0A0D2H1A8"/>